<name>A0A1N6HE63_9BURK</name>
<evidence type="ECO:0000256" key="1">
    <source>
        <dbReference type="ARBA" id="ARBA00022679"/>
    </source>
</evidence>
<dbReference type="PROSITE" id="PS51186">
    <property type="entry name" value="GNAT"/>
    <property type="match status" value="1"/>
</dbReference>
<dbReference type="CDD" id="cd04301">
    <property type="entry name" value="NAT_SF"/>
    <property type="match status" value="1"/>
</dbReference>
<dbReference type="Pfam" id="PF13508">
    <property type="entry name" value="Acetyltransf_7"/>
    <property type="match status" value="1"/>
</dbReference>
<keyword evidence="5" id="KW-1185">Reference proteome</keyword>
<evidence type="ECO:0000313" key="5">
    <source>
        <dbReference type="Proteomes" id="UP000185151"/>
    </source>
</evidence>
<dbReference type="Proteomes" id="UP000185151">
    <property type="component" value="Unassembled WGS sequence"/>
</dbReference>
<dbReference type="PANTHER" id="PTHR43800:SF1">
    <property type="entry name" value="PEPTIDYL-LYSINE N-ACETYLTRANSFERASE YJAB"/>
    <property type="match status" value="1"/>
</dbReference>
<sequence>MTIRSRIPADNSALVEIWLRSVRATHTFLREQDIEDLYPQVRDLYLPAVEVWVCESAEGLIAGFIGMHEAQVEMLFVDPEQFGRGVGTSLLDHVRQKHASLTVDVNEQNPRAHEFYRRYGFKDVGRSATDSAGRPFPLVHMAWQS</sequence>
<dbReference type="InterPro" id="IPR000182">
    <property type="entry name" value="GNAT_dom"/>
</dbReference>
<dbReference type="AlphaFoldDB" id="A0A1N6HE63"/>
<dbReference type="PANTHER" id="PTHR43800">
    <property type="entry name" value="PEPTIDYL-LYSINE N-ACETYLTRANSFERASE YJAB"/>
    <property type="match status" value="1"/>
</dbReference>
<evidence type="ECO:0000256" key="2">
    <source>
        <dbReference type="ARBA" id="ARBA00023315"/>
    </source>
</evidence>
<protein>
    <submittedName>
        <fullName evidence="4">Putative acetyltransferase</fullName>
    </submittedName>
</protein>
<dbReference type="EMBL" id="FSRU01000001">
    <property type="protein sequence ID" value="SIO17895.1"/>
    <property type="molecule type" value="Genomic_DNA"/>
</dbReference>
<dbReference type="SUPFAM" id="SSF55729">
    <property type="entry name" value="Acyl-CoA N-acyltransferases (Nat)"/>
    <property type="match status" value="1"/>
</dbReference>
<proteinExistence type="predicted"/>
<gene>
    <name evidence="4" type="ORF">SAMN05444165_1311</name>
</gene>
<feature type="domain" description="N-acetyltransferase" evidence="3">
    <location>
        <begin position="1"/>
        <end position="143"/>
    </location>
</feature>
<dbReference type="RefSeq" id="WP_074294790.1">
    <property type="nucleotide sequence ID" value="NZ_FSRU01000001.1"/>
</dbReference>
<evidence type="ECO:0000313" key="4">
    <source>
        <dbReference type="EMBL" id="SIO17895.1"/>
    </source>
</evidence>
<dbReference type="InterPro" id="IPR016181">
    <property type="entry name" value="Acyl_CoA_acyltransferase"/>
</dbReference>
<dbReference type="OrthoDB" id="9789605at2"/>
<keyword evidence="2" id="KW-0012">Acyltransferase</keyword>
<keyword evidence="1 4" id="KW-0808">Transferase</keyword>
<evidence type="ECO:0000259" key="3">
    <source>
        <dbReference type="PROSITE" id="PS51186"/>
    </source>
</evidence>
<reference evidence="4 5" key="1">
    <citation type="submission" date="2016-11" db="EMBL/GenBank/DDBJ databases">
        <authorList>
            <person name="Jaros S."/>
            <person name="Januszkiewicz K."/>
            <person name="Wedrychowicz H."/>
        </authorList>
    </citation>
    <scope>NUCLEOTIDE SEQUENCE [LARGE SCALE GENOMIC DNA]</scope>
    <source>
        <strain evidence="4 5">GAS95</strain>
    </source>
</reference>
<accession>A0A1N6HE63</accession>
<dbReference type="GO" id="GO:0016747">
    <property type="term" value="F:acyltransferase activity, transferring groups other than amino-acyl groups"/>
    <property type="evidence" value="ECO:0007669"/>
    <property type="project" value="InterPro"/>
</dbReference>
<organism evidence="4 5">
    <name type="scientific">Paraburkholderia phenazinium</name>
    <dbReference type="NCBI Taxonomy" id="60549"/>
    <lineage>
        <taxon>Bacteria</taxon>
        <taxon>Pseudomonadati</taxon>
        <taxon>Pseudomonadota</taxon>
        <taxon>Betaproteobacteria</taxon>
        <taxon>Burkholderiales</taxon>
        <taxon>Burkholderiaceae</taxon>
        <taxon>Paraburkholderia</taxon>
    </lineage>
</organism>
<dbReference type="Gene3D" id="3.40.630.30">
    <property type="match status" value="1"/>
</dbReference>
<dbReference type="NCBIfam" id="NF007807">
    <property type="entry name" value="PRK10514.1"/>
    <property type="match status" value="1"/>
</dbReference>